<comment type="caution">
    <text evidence="2">The sequence shown here is derived from an EMBL/GenBank/DDBJ whole genome shotgun (WGS) entry which is preliminary data.</text>
</comment>
<accession>A0A420EFM7</accession>
<dbReference type="AlphaFoldDB" id="A0A420EFM7"/>
<evidence type="ECO:0000313" key="3">
    <source>
        <dbReference type="Proteomes" id="UP000286482"/>
    </source>
</evidence>
<sequence>MTADQREEAGYPRAKPVFKIKLNGIPKVAPMMANVELSNDETFIARQNFLKRNQKLIDDCVKVVDAKVVYDEPTHPDMAIYSLGFMNAFETSWCQGFNAIYSWEEKYKYFCESKVNPKYEGQLTMRTTEIPFYMFGRNAPHVFSEEHQLIWENYVHLRKTVGLANSPKTSSGALHTLVNLQNQVKYLFSPDELKDNKTPIIS</sequence>
<protein>
    <recommendedName>
        <fullName evidence="1">ExoI C-terminal domain-containing protein</fullName>
    </recommendedName>
</protein>
<feature type="domain" description="ExoI C-terminal" evidence="1">
    <location>
        <begin position="72"/>
        <end position="202"/>
    </location>
</feature>
<proteinExistence type="predicted"/>
<name>A0A420EFM7_9ALTE</name>
<organism evidence="2 3">
    <name type="scientific">Alginatibacterium sediminis</name>
    <dbReference type="NCBI Taxonomy" id="2164068"/>
    <lineage>
        <taxon>Bacteria</taxon>
        <taxon>Pseudomonadati</taxon>
        <taxon>Pseudomonadota</taxon>
        <taxon>Gammaproteobacteria</taxon>
        <taxon>Alteromonadales</taxon>
        <taxon>Alteromonadaceae</taxon>
        <taxon>Alginatibacterium</taxon>
    </lineage>
</organism>
<dbReference type="EMBL" id="RAQO01000004">
    <property type="protein sequence ID" value="RKF19470.1"/>
    <property type="molecule type" value="Genomic_DNA"/>
</dbReference>
<dbReference type="InterPro" id="IPR058561">
    <property type="entry name" value="Exonuc_1_C"/>
</dbReference>
<evidence type="ECO:0000259" key="1">
    <source>
        <dbReference type="PROSITE" id="PS51785"/>
    </source>
</evidence>
<keyword evidence="3" id="KW-1185">Reference proteome</keyword>
<dbReference type="Proteomes" id="UP000286482">
    <property type="component" value="Unassembled WGS sequence"/>
</dbReference>
<reference evidence="2 3" key="1">
    <citation type="submission" date="2018-09" db="EMBL/GenBank/DDBJ databases">
        <authorList>
            <person name="Wang Z."/>
        </authorList>
    </citation>
    <scope>NUCLEOTIDE SEQUENCE [LARGE SCALE GENOMIC DNA]</scope>
    <source>
        <strain evidence="2 3">ALS 81</strain>
    </source>
</reference>
<gene>
    <name evidence="2" type="ORF">DBZ36_03115</name>
</gene>
<dbReference type="PROSITE" id="PS51785">
    <property type="entry name" value="EXOI_C"/>
    <property type="match status" value="1"/>
</dbReference>
<evidence type="ECO:0000313" key="2">
    <source>
        <dbReference type="EMBL" id="RKF19470.1"/>
    </source>
</evidence>